<feature type="region of interest" description="Disordered" evidence="5">
    <location>
        <begin position="22"/>
        <end position="44"/>
    </location>
</feature>
<accession>A0A090EHA8</accession>
<dbReference type="InterPro" id="IPR009057">
    <property type="entry name" value="Homeodomain-like_sf"/>
</dbReference>
<gene>
    <name evidence="7" type="ORF">MPL3356_70202</name>
</gene>
<dbReference type="InterPro" id="IPR050109">
    <property type="entry name" value="HTH-type_TetR-like_transc_reg"/>
</dbReference>
<evidence type="ECO:0000256" key="5">
    <source>
        <dbReference type="SAM" id="MobiDB-lite"/>
    </source>
</evidence>
<evidence type="ECO:0000256" key="3">
    <source>
        <dbReference type="ARBA" id="ARBA00023163"/>
    </source>
</evidence>
<proteinExistence type="predicted"/>
<dbReference type="PRINTS" id="PR00455">
    <property type="entry name" value="HTHTETR"/>
</dbReference>
<dbReference type="SUPFAM" id="SSF48498">
    <property type="entry name" value="Tetracyclin repressor-like, C-terminal domain"/>
    <property type="match status" value="1"/>
</dbReference>
<feature type="domain" description="HTH tetR-type" evidence="6">
    <location>
        <begin position="46"/>
        <end position="105"/>
    </location>
</feature>
<dbReference type="PANTHER" id="PTHR30055:SF234">
    <property type="entry name" value="HTH-TYPE TRANSCRIPTIONAL REGULATOR BETI"/>
    <property type="match status" value="1"/>
</dbReference>
<dbReference type="GO" id="GO:0000976">
    <property type="term" value="F:transcription cis-regulatory region binding"/>
    <property type="evidence" value="ECO:0007669"/>
    <property type="project" value="TreeGrafter"/>
</dbReference>
<dbReference type="PANTHER" id="PTHR30055">
    <property type="entry name" value="HTH-TYPE TRANSCRIPTIONAL REGULATOR RUTR"/>
    <property type="match status" value="1"/>
</dbReference>
<dbReference type="Proteomes" id="UP000045285">
    <property type="component" value="Unassembled WGS sequence"/>
</dbReference>
<dbReference type="InterPro" id="IPR001647">
    <property type="entry name" value="HTH_TetR"/>
</dbReference>
<dbReference type="PROSITE" id="PS50977">
    <property type="entry name" value="HTH_TETR_2"/>
    <property type="match status" value="1"/>
</dbReference>
<evidence type="ECO:0000313" key="8">
    <source>
        <dbReference type="Proteomes" id="UP000045285"/>
    </source>
</evidence>
<evidence type="ECO:0000313" key="7">
    <source>
        <dbReference type="EMBL" id="CDX27741.1"/>
    </source>
</evidence>
<protein>
    <submittedName>
        <fullName evidence="7">TetR family transcriptional regulator</fullName>
    </submittedName>
</protein>
<reference evidence="8" key="1">
    <citation type="submission" date="2014-08" db="EMBL/GenBank/DDBJ databases">
        <authorList>
            <person name="Moulin L."/>
        </authorList>
    </citation>
    <scope>NUCLEOTIDE SEQUENCE [LARGE SCALE GENOMIC DNA]</scope>
</reference>
<feature type="DNA-binding region" description="H-T-H motif" evidence="4">
    <location>
        <begin position="68"/>
        <end position="87"/>
    </location>
</feature>
<dbReference type="GO" id="GO:0003700">
    <property type="term" value="F:DNA-binding transcription factor activity"/>
    <property type="evidence" value="ECO:0007669"/>
    <property type="project" value="TreeGrafter"/>
</dbReference>
<keyword evidence="3" id="KW-0804">Transcription</keyword>
<dbReference type="Pfam" id="PF21597">
    <property type="entry name" value="TetR_C_43"/>
    <property type="match status" value="1"/>
</dbReference>
<dbReference type="STRING" id="69974.MPLDJ20_110214"/>
<organism evidence="7 8">
    <name type="scientific">Mesorhizobium plurifarium</name>
    <dbReference type="NCBI Taxonomy" id="69974"/>
    <lineage>
        <taxon>Bacteria</taxon>
        <taxon>Pseudomonadati</taxon>
        <taxon>Pseudomonadota</taxon>
        <taxon>Alphaproteobacteria</taxon>
        <taxon>Hyphomicrobiales</taxon>
        <taxon>Phyllobacteriaceae</taxon>
        <taxon>Mesorhizobium</taxon>
    </lineage>
</organism>
<sequence length="224" mass="24594">MFSWGLASHGSTPHIALVEKKVREPEMTTEATRDAPAQRPLRADAQRNRDRLVEVAAQMFASDGVDASLEEIARRAGVGIGTLYRHFPTREHLVEVVYRREVEGLCHAAEELANEHPADVALELWMQRFVDYIATKRGLATSLRVLLTTNSTLFSDTSGRVSGAMRGLIEAAAASGKIRADVEASDVMHALGGIYSAPNTPDWRERSGRLVKLLMDGLRFGARG</sequence>
<dbReference type="AlphaFoldDB" id="A0A090EHA8"/>
<dbReference type="EMBL" id="CCMZ01000067">
    <property type="protein sequence ID" value="CDX27741.1"/>
    <property type="molecule type" value="Genomic_DNA"/>
</dbReference>
<evidence type="ECO:0000256" key="2">
    <source>
        <dbReference type="ARBA" id="ARBA00023125"/>
    </source>
</evidence>
<keyword evidence="2 4" id="KW-0238">DNA-binding</keyword>
<dbReference type="Gene3D" id="1.10.357.10">
    <property type="entry name" value="Tetracycline Repressor, domain 2"/>
    <property type="match status" value="1"/>
</dbReference>
<dbReference type="InterPro" id="IPR049445">
    <property type="entry name" value="TetR_SbtR-like_C"/>
</dbReference>
<keyword evidence="8" id="KW-1185">Reference proteome</keyword>
<keyword evidence="1" id="KW-0805">Transcription regulation</keyword>
<dbReference type="Pfam" id="PF00440">
    <property type="entry name" value="TetR_N"/>
    <property type="match status" value="1"/>
</dbReference>
<evidence type="ECO:0000256" key="1">
    <source>
        <dbReference type="ARBA" id="ARBA00023015"/>
    </source>
</evidence>
<dbReference type="SUPFAM" id="SSF46689">
    <property type="entry name" value="Homeodomain-like"/>
    <property type="match status" value="1"/>
</dbReference>
<evidence type="ECO:0000259" key="6">
    <source>
        <dbReference type="PROSITE" id="PS50977"/>
    </source>
</evidence>
<evidence type="ECO:0000256" key="4">
    <source>
        <dbReference type="PROSITE-ProRule" id="PRU00335"/>
    </source>
</evidence>
<dbReference type="InterPro" id="IPR036271">
    <property type="entry name" value="Tet_transcr_reg_TetR-rel_C_sf"/>
</dbReference>
<name>A0A090EHA8_MESPL</name>